<accession>A0AC59ZQ15</accession>
<protein>
    <submittedName>
        <fullName evidence="1">Uncharacterized protein</fullName>
    </submittedName>
</protein>
<proteinExistence type="predicted"/>
<gene>
    <name evidence="1" type="ORF">MRATA1EN22A_LOCUS21112</name>
</gene>
<dbReference type="Proteomes" id="UP001162501">
    <property type="component" value="Chromosome 32"/>
</dbReference>
<name>A0AC59ZQ15_RANTA</name>
<reference evidence="1" key="1">
    <citation type="submission" date="2023-05" db="EMBL/GenBank/DDBJ databases">
        <authorList>
            <consortium name="ELIXIR-Norway"/>
        </authorList>
    </citation>
    <scope>NUCLEOTIDE SEQUENCE</scope>
</reference>
<organism evidence="1 2">
    <name type="scientific">Rangifer tarandus platyrhynchus</name>
    <name type="common">Svalbard reindeer</name>
    <dbReference type="NCBI Taxonomy" id="3082113"/>
    <lineage>
        <taxon>Eukaryota</taxon>
        <taxon>Metazoa</taxon>
        <taxon>Chordata</taxon>
        <taxon>Craniata</taxon>
        <taxon>Vertebrata</taxon>
        <taxon>Euteleostomi</taxon>
        <taxon>Mammalia</taxon>
        <taxon>Eutheria</taxon>
        <taxon>Laurasiatheria</taxon>
        <taxon>Artiodactyla</taxon>
        <taxon>Ruminantia</taxon>
        <taxon>Pecora</taxon>
        <taxon>Cervidae</taxon>
        <taxon>Odocoileinae</taxon>
        <taxon>Rangifer</taxon>
    </lineage>
</organism>
<sequence length="159" mass="16490">MQLPVHTGPQESTPTSTVDRGSLARAGRRGSGRGRQNGLSGQQRRHGPHQHSPAASLKTSGRGQPPACTATVVGAWPTPSALRPRAASEEVPPSPATHCVRVFLEASEGSLPAAGTGSSRGGWRRGEQGRIVSIPQWGVGQTEGPSVSRAGGQELRIAR</sequence>
<evidence type="ECO:0000313" key="2">
    <source>
        <dbReference type="Proteomes" id="UP001162501"/>
    </source>
</evidence>
<evidence type="ECO:0000313" key="1">
    <source>
        <dbReference type="EMBL" id="CAN0482022.1"/>
    </source>
</evidence>
<dbReference type="EMBL" id="OX596116">
    <property type="protein sequence ID" value="CAN0482022.1"/>
    <property type="molecule type" value="Genomic_DNA"/>
</dbReference>
<reference evidence="1" key="2">
    <citation type="submission" date="2025-03" db="EMBL/GenBank/DDBJ databases">
        <authorList>
            <consortium name="ELIXIR-Norway"/>
            <consortium name="Elixir Norway"/>
        </authorList>
    </citation>
    <scope>NUCLEOTIDE SEQUENCE</scope>
</reference>